<evidence type="ECO:0000313" key="2">
    <source>
        <dbReference type="Proteomes" id="UP000823849"/>
    </source>
</evidence>
<dbReference type="AlphaFoldDB" id="A0A9D2N841"/>
<name>A0A9D2N841_9FIRM</name>
<dbReference type="Proteomes" id="UP000823849">
    <property type="component" value="Unassembled WGS sequence"/>
</dbReference>
<proteinExistence type="predicted"/>
<protein>
    <submittedName>
        <fullName evidence="1">Uncharacterized protein</fullName>
    </submittedName>
</protein>
<reference evidence="1" key="2">
    <citation type="submission" date="2021-04" db="EMBL/GenBank/DDBJ databases">
        <authorList>
            <person name="Gilroy R."/>
        </authorList>
    </citation>
    <scope>NUCLEOTIDE SEQUENCE</scope>
    <source>
        <strain evidence="1">CHK185-5351</strain>
    </source>
</reference>
<comment type="caution">
    <text evidence="1">The sequence shown here is derived from an EMBL/GenBank/DDBJ whole genome shotgun (WGS) entry which is preliminary data.</text>
</comment>
<evidence type="ECO:0000313" key="1">
    <source>
        <dbReference type="EMBL" id="HJC14843.1"/>
    </source>
</evidence>
<accession>A0A9D2N841</accession>
<reference evidence="1" key="1">
    <citation type="journal article" date="2021" name="PeerJ">
        <title>Extensive microbial diversity within the chicken gut microbiome revealed by metagenomics and culture.</title>
        <authorList>
            <person name="Gilroy R."/>
            <person name="Ravi A."/>
            <person name="Getino M."/>
            <person name="Pursley I."/>
            <person name="Horton D.L."/>
            <person name="Alikhan N.F."/>
            <person name="Baker D."/>
            <person name="Gharbi K."/>
            <person name="Hall N."/>
            <person name="Watson M."/>
            <person name="Adriaenssens E.M."/>
            <person name="Foster-Nyarko E."/>
            <person name="Jarju S."/>
            <person name="Secka A."/>
            <person name="Antonio M."/>
            <person name="Oren A."/>
            <person name="Chaudhuri R.R."/>
            <person name="La Ragione R."/>
            <person name="Hildebrand F."/>
            <person name="Pallen M.J."/>
        </authorList>
    </citation>
    <scope>NUCLEOTIDE SEQUENCE</scope>
    <source>
        <strain evidence="1">CHK185-5351</strain>
    </source>
</reference>
<gene>
    <name evidence="1" type="ORF">H9705_03290</name>
</gene>
<dbReference type="PROSITE" id="PS51257">
    <property type="entry name" value="PROKAR_LIPOPROTEIN"/>
    <property type="match status" value="1"/>
</dbReference>
<organism evidence="1 2">
    <name type="scientific">Candidatus Fusicatenibacter intestinigallinarum</name>
    <dbReference type="NCBI Taxonomy" id="2838598"/>
    <lineage>
        <taxon>Bacteria</taxon>
        <taxon>Bacillati</taxon>
        <taxon>Bacillota</taxon>
        <taxon>Clostridia</taxon>
        <taxon>Lachnospirales</taxon>
        <taxon>Lachnospiraceae</taxon>
        <taxon>Fusicatenibacter</taxon>
    </lineage>
</organism>
<sequence length="248" mass="28412">MRKAKLIGITAVLLAVLTGCSGSQTDYMELRQQAIDELNREDAVLSVDTSTTTMGEESTTMTTELWYVNENYWVQESNTSEGVQSWLLFYNGAQYMKTVATGLDTGWMKMDTPTVREDIAKGNYEETMVLEEGRRQEDGIQIVCNVPKEALDETWKENMKMLPEDLQMTAQRPEAAQYTYYLDNENKLRRIDATWENTMKQQDGEELIDITATGTTSIEYEPIPREEAMEKIKEIYQEASESTTNHTE</sequence>
<dbReference type="EMBL" id="DWWU01000013">
    <property type="protein sequence ID" value="HJC14843.1"/>
    <property type="molecule type" value="Genomic_DNA"/>
</dbReference>